<evidence type="ECO:0000313" key="16">
    <source>
        <dbReference type="Proteomes" id="UP000230859"/>
    </source>
</evidence>
<dbReference type="InterPro" id="IPR016039">
    <property type="entry name" value="Thiolase-like"/>
</dbReference>
<evidence type="ECO:0000256" key="11">
    <source>
        <dbReference type="PIRNR" id="PIRNR000447"/>
    </source>
</evidence>
<evidence type="ECO:0000256" key="10">
    <source>
        <dbReference type="ARBA" id="ARBA00023315"/>
    </source>
</evidence>
<dbReference type="PROSITE" id="PS52004">
    <property type="entry name" value="KS3_2"/>
    <property type="match status" value="1"/>
</dbReference>
<evidence type="ECO:0000256" key="2">
    <source>
        <dbReference type="ARBA" id="ARBA00008467"/>
    </source>
</evidence>
<dbReference type="SMART" id="SM00825">
    <property type="entry name" value="PKS_KS"/>
    <property type="match status" value="1"/>
</dbReference>
<dbReference type="EMBL" id="PCVY01000016">
    <property type="protein sequence ID" value="PIQ87287.1"/>
    <property type="molecule type" value="Genomic_DNA"/>
</dbReference>
<dbReference type="UniPathway" id="UPA00094"/>
<evidence type="ECO:0000256" key="13">
    <source>
        <dbReference type="RuleBase" id="RU003694"/>
    </source>
</evidence>
<evidence type="ECO:0000259" key="14">
    <source>
        <dbReference type="PROSITE" id="PS52004"/>
    </source>
</evidence>
<dbReference type="Gene3D" id="3.40.47.10">
    <property type="match status" value="1"/>
</dbReference>
<dbReference type="AlphaFoldDB" id="A0A2H0LSF7"/>
<name>A0A2H0LSF7_9BACT</name>
<dbReference type="GO" id="GO:0004315">
    <property type="term" value="F:3-oxoacyl-[acyl-carrier-protein] synthase activity"/>
    <property type="evidence" value="ECO:0007669"/>
    <property type="project" value="UniProtKB-UniRule"/>
</dbReference>
<dbReference type="Pfam" id="PF00109">
    <property type="entry name" value="ketoacyl-synt"/>
    <property type="match status" value="1"/>
</dbReference>
<dbReference type="GO" id="GO:0006633">
    <property type="term" value="P:fatty acid biosynthetic process"/>
    <property type="evidence" value="ECO:0007669"/>
    <property type="project" value="UniProtKB-UniRule"/>
</dbReference>
<comment type="caution">
    <text evidence="15">The sequence shown here is derived from an EMBL/GenBank/DDBJ whole genome shotgun (WGS) entry which is preliminary data.</text>
</comment>
<dbReference type="InterPro" id="IPR018201">
    <property type="entry name" value="Ketoacyl_synth_AS"/>
</dbReference>
<feature type="domain" description="Ketosynthase family 3 (KS3)" evidence="14">
    <location>
        <begin position="2"/>
        <end position="414"/>
    </location>
</feature>
<dbReference type="PANTHER" id="PTHR11712:SF336">
    <property type="entry name" value="3-OXOACYL-[ACYL-CARRIER-PROTEIN] SYNTHASE, MITOCHONDRIAL"/>
    <property type="match status" value="1"/>
</dbReference>
<dbReference type="PROSITE" id="PS00606">
    <property type="entry name" value="KS3_1"/>
    <property type="match status" value="1"/>
</dbReference>
<evidence type="ECO:0000256" key="12">
    <source>
        <dbReference type="PIRSR" id="PIRSR000447-1"/>
    </source>
</evidence>
<dbReference type="NCBIfam" id="NF004970">
    <property type="entry name" value="PRK06333.1"/>
    <property type="match status" value="1"/>
</dbReference>
<gene>
    <name evidence="15" type="primary">fabF</name>
    <name evidence="15" type="ORF">COV74_01830</name>
</gene>
<evidence type="ECO:0000256" key="6">
    <source>
        <dbReference type="ARBA" id="ARBA00022679"/>
    </source>
</evidence>
<comment type="catalytic activity">
    <reaction evidence="11">
        <text>a fatty acyl-[ACP] + malonyl-[ACP] + H(+) = a 3-oxoacyl-[ACP] + holo-[ACP] + CO2</text>
        <dbReference type="Rhea" id="RHEA:22836"/>
        <dbReference type="Rhea" id="RHEA-COMP:9623"/>
        <dbReference type="Rhea" id="RHEA-COMP:9685"/>
        <dbReference type="Rhea" id="RHEA-COMP:9916"/>
        <dbReference type="Rhea" id="RHEA-COMP:14125"/>
        <dbReference type="ChEBI" id="CHEBI:15378"/>
        <dbReference type="ChEBI" id="CHEBI:16526"/>
        <dbReference type="ChEBI" id="CHEBI:64479"/>
        <dbReference type="ChEBI" id="CHEBI:78449"/>
        <dbReference type="ChEBI" id="CHEBI:78776"/>
        <dbReference type="ChEBI" id="CHEBI:138651"/>
    </reaction>
</comment>
<dbReference type="InterPro" id="IPR014030">
    <property type="entry name" value="Ketoacyl_synth_N"/>
</dbReference>
<dbReference type="NCBIfam" id="NF005589">
    <property type="entry name" value="PRK07314.1"/>
    <property type="match status" value="1"/>
</dbReference>
<dbReference type="SUPFAM" id="SSF53901">
    <property type="entry name" value="Thiolase-like"/>
    <property type="match status" value="2"/>
</dbReference>
<reference evidence="15 16" key="1">
    <citation type="submission" date="2017-09" db="EMBL/GenBank/DDBJ databases">
        <title>Depth-based differentiation of microbial function through sediment-hosted aquifers and enrichment of novel symbionts in the deep terrestrial subsurface.</title>
        <authorList>
            <person name="Probst A.J."/>
            <person name="Ladd B."/>
            <person name="Jarett J.K."/>
            <person name="Geller-Mcgrath D.E."/>
            <person name="Sieber C.M."/>
            <person name="Emerson J.B."/>
            <person name="Anantharaman K."/>
            <person name="Thomas B.C."/>
            <person name="Malmstrom R."/>
            <person name="Stieglmeier M."/>
            <person name="Klingl A."/>
            <person name="Woyke T."/>
            <person name="Ryan C.M."/>
            <person name="Banfield J.F."/>
        </authorList>
    </citation>
    <scope>NUCLEOTIDE SEQUENCE [LARGE SCALE GENOMIC DNA]</scope>
    <source>
        <strain evidence="15">CG11_big_fil_rev_8_21_14_0_20_45_26</strain>
    </source>
</reference>
<keyword evidence="5 11" id="KW-0444">Lipid biosynthesis</keyword>
<proteinExistence type="inferred from homology"/>
<dbReference type="PANTHER" id="PTHR11712">
    <property type="entry name" value="POLYKETIDE SYNTHASE-RELATED"/>
    <property type="match status" value="1"/>
</dbReference>
<keyword evidence="6 11" id="KW-0808">Transferase</keyword>
<evidence type="ECO:0000256" key="5">
    <source>
        <dbReference type="ARBA" id="ARBA00022516"/>
    </source>
</evidence>
<protein>
    <recommendedName>
        <fullName evidence="4 11">3-oxoacyl-[acyl-carrier-protein] synthase 2</fullName>
        <ecNumber evidence="3 11">2.3.1.179</ecNumber>
    </recommendedName>
</protein>
<dbReference type="InterPro" id="IPR014031">
    <property type="entry name" value="Ketoacyl_synth_C"/>
</dbReference>
<evidence type="ECO:0000256" key="7">
    <source>
        <dbReference type="ARBA" id="ARBA00022832"/>
    </source>
</evidence>
<dbReference type="EC" id="2.3.1.179" evidence="3 11"/>
<evidence type="ECO:0000256" key="4">
    <source>
        <dbReference type="ARBA" id="ARBA00014657"/>
    </source>
</evidence>
<keyword evidence="10 11" id="KW-0012">Acyltransferase</keyword>
<dbReference type="Pfam" id="PF02801">
    <property type="entry name" value="Ketoacyl-synt_C"/>
    <property type="match status" value="1"/>
</dbReference>
<dbReference type="InterPro" id="IPR000794">
    <property type="entry name" value="Beta-ketoacyl_synthase"/>
</dbReference>
<evidence type="ECO:0000256" key="1">
    <source>
        <dbReference type="ARBA" id="ARBA00005194"/>
    </source>
</evidence>
<accession>A0A2H0LSF7</accession>
<dbReference type="CDD" id="cd00834">
    <property type="entry name" value="KAS_I_II"/>
    <property type="match status" value="1"/>
</dbReference>
<dbReference type="GO" id="GO:0005829">
    <property type="term" value="C:cytosol"/>
    <property type="evidence" value="ECO:0007669"/>
    <property type="project" value="TreeGrafter"/>
</dbReference>
<evidence type="ECO:0000313" key="15">
    <source>
        <dbReference type="EMBL" id="PIQ87287.1"/>
    </source>
</evidence>
<dbReference type="PIRSF" id="PIRSF000447">
    <property type="entry name" value="KAS_II"/>
    <property type="match status" value="1"/>
</dbReference>
<sequence length="416" mass="43863">MKFRVVVTGVGTLTPVGNNAKTAWQNVISGVSGTSKVTQIPNEVAVHFNSKVAAEVRDFDPKQFMPAKQIKKNDRFVQFALAATKMAIEDSGLDLKKENPADIGVLVGSGIGGLRTIEEQHKVLLEKGPGRVSPFLIPMLIVNMAPGQISIAYGLKGPNNCVATACATGSHAIGDAFKIVQRGEAKAMIAGGTESCITPLGFGGFDAMKALSTHNEKPETASRPFDATRNGFVMGEGCGVVVLEELEHAKNRNANIYAEIVGYGMTSDASHMTAPDPKGEGASRCMALALKSAQINPTDVDYINAHGTSTPLNDKVETLAIKKVLGDAAAKKIMVSSTKSMTGHLLGAAGGVEAIFTVLTIKNSVIPPTINYHTPDPDCDLDYVPNTAREKPVNVALSNSLGFGGHNATICFKKFN</sequence>
<comment type="similarity">
    <text evidence="2 11 13">Belongs to the thiolase-like superfamily. Beta-ketoacyl-ACP synthases family.</text>
</comment>
<evidence type="ECO:0000256" key="3">
    <source>
        <dbReference type="ARBA" id="ARBA00012356"/>
    </source>
</evidence>
<dbReference type="NCBIfam" id="TIGR03150">
    <property type="entry name" value="fabF"/>
    <property type="match status" value="1"/>
</dbReference>
<comment type="catalytic activity">
    <reaction evidence="11">
        <text>(9Z)-hexadecenoyl-[ACP] + malonyl-[ACP] + H(+) = 3-oxo-(11Z)-octadecenoyl-[ACP] + holo-[ACP] + CO2</text>
        <dbReference type="Rhea" id="RHEA:55040"/>
        <dbReference type="Rhea" id="RHEA-COMP:9623"/>
        <dbReference type="Rhea" id="RHEA-COMP:9685"/>
        <dbReference type="Rhea" id="RHEA-COMP:10800"/>
        <dbReference type="Rhea" id="RHEA-COMP:14074"/>
        <dbReference type="ChEBI" id="CHEBI:15378"/>
        <dbReference type="ChEBI" id="CHEBI:16526"/>
        <dbReference type="ChEBI" id="CHEBI:64479"/>
        <dbReference type="ChEBI" id="CHEBI:78449"/>
        <dbReference type="ChEBI" id="CHEBI:83989"/>
        <dbReference type="ChEBI" id="CHEBI:138538"/>
        <dbReference type="EC" id="2.3.1.179"/>
    </reaction>
</comment>
<dbReference type="FunFam" id="3.40.47.10:FF:000009">
    <property type="entry name" value="3-oxoacyl-[acyl-carrier-protein] synthase 2"/>
    <property type="match status" value="1"/>
</dbReference>
<evidence type="ECO:0000256" key="9">
    <source>
        <dbReference type="ARBA" id="ARBA00023160"/>
    </source>
</evidence>
<comment type="function">
    <text evidence="11">Involved in the type II fatty acid elongation cycle. Catalyzes the elongation of a wide range of acyl-ACP by the addition of two carbons from malonyl-ACP to an acyl acceptor. Can efficiently catalyze the conversion of palmitoleoyl-ACP (cis-hexadec-9-enoyl-ACP) to cis-vaccenoyl-ACP (cis-octadec-11-enoyl-ACP), an essential step in the thermal regulation of fatty acid composition.</text>
</comment>
<dbReference type="Proteomes" id="UP000230859">
    <property type="component" value="Unassembled WGS sequence"/>
</dbReference>
<keyword evidence="8" id="KW-0443">Lipid metabolism</keyword>
<feature type="active site" description="For beta-ketoacyl synthase activity" evidence="12">
    <location>
        <position position="166"/>
    </location>
</feature>
<dbReference type="InterPro" id="IPR020841">
    <property type="entry name" value="PKS_Beta-ketoAc_synthase_dom"/>
</dbReference>
<keyword evidence="9 11" id="KW-0275">Fatty acid biosynthesis</keyword>
<organism evidence="15 16">
    <name type="scientific">Candidatus Abzuiibacterium crystallinum</name>
    <dbReference type="NCBI Taxonomy" id="1974748"/>
    <lineage>
        <taxon>Bacteria</taxon>
        <taxon>Pseudomonadati</taxon>
        <taxon>Candidatus Omnitrophota</taxon>
        <taxon>Candidatus Abzuiibacterium</taxon>
    </lineage>
</organism>
<evidence type="ECO:0000256" key="8">
    <source>
        <dbReference type="ARBA" id="ARBA00023098"/>
    </source>
</evidence>
<comment type="pathway">
    <text evidence="1 11">Lipid metabolism; fatty acid biosynthesis.</text>
</comment>
<dbReference type="InterPro" id="IPR017568">
    <property type="entry name" value="3-oxoacyl-ACP_synth-2"/>
</dbReference>
<keyword evidence="7" id="KW-0276">Fatty acid metabolism</keyword>